<keyword evidence="6" id="KW-0328">Glycosyltransferase</keyword>
<evidence type="ECO:0000256" key="1">
    <source>
        <dbReference type="ARBA" id="ARBA00004752"/>
    </source>
</evidence>
<dbReference type="GO" id="GO:0008955">
    <property type="term" value="F:peptidoglycan glycosyltransferase activity"/>
    <property type="evidence" value="ECO:0007669"/>
    <property type="project" value="UniProtKB-EC"/>
</dbReference>
<feature type="domain" description="Penicillin-binding C-terminal" evidence="14">
    <location>
        <begin position="679"/>
        <end position="767"/>
    </location>
</feature>
<comment type="similarity">
    <text evidence="3">In the N-terminal section; belongs to the glycosyltransferase 51 family.</text>
</comment>
<evidence type="ECO:0000256" key="5">
    <source>
        <dbReference type="ARBA" id="ARBA00022670"/>
    </source>
</evidence>
<dbReference type="RefSeq" id="WP_074449423.1">
    <property type="nucleotide sequence ID" value="NZ_FMMM01000020.1"/>
</dbReference>
<evidence type="ECO:0000256" key="9">
    <source>
        <dbReference type="ARBA" id="ARBA00023268"/>
    </source>
</evidence>
<dbReference type="PANTHER" id="PTHR32282:SF15">
    <property type="entry name" value="PENICILLIN-BINDING PROTEIN 1C"/>
    <property type="match status" value="1"/>
</dbReference>
<evidence type="ECO:0000259" key="13">
    <source>
        <dbReference type="Pfam" id="PF00912"/>
    </source>
</evidence>
<keyword evidence="9" id="KW-0511">Multifunctional enzyme</keyword>
<dbReference type="NCBIfam" id="TIGR02073">
    <property type="entry name" value="PBP_1c"/>
    <property type="match status" value="1"/>
</dbReference>
<dbReference type="Gene3D" id="3.40.710.10">
    <property type="entry name" value="DD-peptidase/beta-lactamase superfamily"/>
    <property type="match status" value="1"/>
</dbReference>
<evidence type="ECO:0000313" key="15">
    <source>
        <dbReference type="EMBL" id="SCQ18687.1"/>
    </source>
</evidence>
<dbReference type="InterPro" id="IPR012338">
    <property type="entry name" value="Beta-lactam/transpept-like"/>
</dbReference>
<evidence type="ECO:0000256" key="11">
    <source>
        <dbReference type="ARBA" id="ARBA00049902"/>
    </source>
</evidence>
<evidence type="ECO:0000256" key="6">
    <source>
        <dbReference type="ARBA" id="ARBA00022676"/>
    </source>
</evidence>
<organism evidence="15 16">
    <name type="scientific">Tannerella forsythia</name>
    <name type="common">Bacteroides forsythus</name>
    <dbReference type="NCBI Taxonomy" id="28112"/>
    <lineage>
        <taxon>Bacteria</taxon>
        <taxon>Pseudomonadati</taxon>
        <taxon>Bacteroidota</taxon>
        <taxon>Bacteroidia</taxon>
        <taxon>Bacteroidales</taxon>
        <taxon>Tannerellaceae</taxon>
        <taxon>Tannerella</taxon>
    </lineage>
</organism>
<evidence type="ECO:0000313" key="16">
    <source>
        <dbReference type="Proteomes" id="UP000182057"/>
    </source>
</evidence>
<dbReference type="EC" id="2.4.99.28" evidence="10"/>
<gene>
    <name evidence="15" type="primary">pbpF</name>
    <name evidence="15" type="ORF">TFUB20_00433</name>
</gene>
<dbReference type="Pfam" id="PF00912">
    <property type="entry name" value="Transgly"/>
    <property type="match status" value="1"/>
</dbReference>
<keyword evidence="5" id="KW-0645">Protease</keyword>
<evidence type="ECO:0000256" key="7">
    <source>
        <dbReference type="ARBA" id="ARBA00022679"/>
    </source>
</evidence>
<dbReference type="InterPro" id="IPR036950">
    <property type="entry name" value="PBP_transglycosylase"/>
</dbReference>
<name>A0A1D3UEW9_TANFO</name>
<dbReference type="InterPro" id="IPR050396">
    <property type="entry name" value="Glycosyltr_51/Transpeptidase"/>
</dbReference>
<sequence length="771" mass="86619">MINRSIKDSLFRKRAIRYGIALLLVCYLFCLPRTLFHTPYATVVTDRHGELLGARIAADGQWRFPVSDTIPEKFAKCLIAFEDRYYYRHWGVNPLATGRALVQNIKARRVVSGGSTLTMQTIRLSRGERRTIGEKLIEMILATRLECRYSKAKILALYASHAPFGGNVVGLDAASWRYFGHSSAQLSWAEAATLAVLPNAPSMIHLAKNRPALIKKRNKLLEQLYRQGVIDEIDYELALSEALPPEPLPLPQIAPHLVAYVYGNRQGQQVTSTIDKGLQLQLERLLARWHAEFVRHDIRNMAAMVIDVRTNRVLAYCGNVNFQDTKSGNQVDVIRSPRSTGSILKPLLYYAALQDGDILPHTLLPDVPLNVNGFAPQNFNMQFDGAVPASEVIARSLNIPSVMLLRRYSVPKFYDFLKKAGLTTLTRPSSHYGLSLILGGAEATLWDITTVYANMARALEGKERTACRMLSDGETTPSLPEVFQPGAVWQTFDAIKEVNRPEDIDWRTIPSMQSVAWKTGTSYGFRDAWAVGVTPRYAVGVWVGNASGEGKPELVGARTAGPVMFDIFNILPSSEWFVRPEGVFVEAEVCRLSGHLKGRFCDETETAPICPNGQRTVACPYHIRVNLSADRRYRVYEHCLNNGTTIPENWFVLPPAWEWYYRRRHPEYKPLPPFWAGCGGDSEQPMQFIYPQSYHTRVTLPKQLDGTPGVVTFELAHSNSEATVFWHLDGEYLTATRDFHKVSVSPQPGQHTMTVVDEQGHTLSATIRVEE</sequence>
<dbReference type="Proteomes" id="UP000182057">
    <property type="component" value="Unassembled WGS sequence"/>
</dbReference>
<dbReference type="InterPro" id="IPR009647">
    <property type="entry name" value="PBP_C"/>
</dbReference>
<evidence type="ECO:0000256" key="3">
    <source>
        <dbReference type="ARBA" id="ARBA00007739"/>
    </source>
</evidence>
<keyword evidence="7" id="KW-0808">Transferase</keyword>
<reference evidence="15 16" key="1">
    <citation type="submission" date="2016-09" db="EMBL/GenBank/DDBJ databases">
        <authorList>
            <person name="Capua I."/>
            <person name="De Benedictis P."/>
            <person name="Joannis T."/>
            <person name="Lombin L.H."/>
            <person name="Cattoli G."/>
        </authorList>
    </citation>
    <scope>NUCLEOTIDE SEQUENCE [LARGE SCALE GENOMIC DNA]</scope>
    <source>
        <strain evidence="15 16">UB20</strain>
    </source>
</reference>
<dbReference type="InterPro" id="IPR001460">
    <property type="entry name" value="PCN-bd_Tpept"/>
</dbReference>
<comment type="catalytic activity">
    <reaction evidence="11">
        <text>[GlcNAc-(1-&gt;4)-Mur2Ac(oyl-L-Ala-gamma-D-Glu-L-Lys-D-Ala-D-Ala)](n)-di-trans,octa-cis-undecaprenyl diphosphate + beta-D-GlcNAc-(1-&gt;4)-Mur2Ac(oyl-L-Ala-gamma-D-Glu-L-Lys-D-Ala-D-Ala)-di-trans,octa-cis-undecaprenyl diphosphate = [GlcNAc-(1-&gt;4)-Mur2Ac(oyl-L-Ala-gamma-D-Glu-L-Lys-D-Ala-D-Ala)](n+1)-di-trans,octa-cis-undecaprenyl diphosphate + di-trans,octa-cis-undecaprenyl diphosphate + H(+)</text>
        <dbReference type="Rhea" id="RHEA:23708"/>
        <dbReference type="Rhea" id="RHEA-COMP:9602"/>
        <dbReference type="Rhea" id="RHEA-COMP:9603"/>
        <dbReference type="ChEBI" id="CHEBI:15378"/>
        <dbReference type="ChEBI" id="CHEBI:58405"/>
        <dbReference type="ChEBI" id="CHEBI:60033"/>
        <dbReference type="ChEBI" id="CHEBI:78435"/>
        <dbReference type="EC" id="2.4.99.28"/>
    </reaction>
</comment>
<dbReference type="EMBL" id="FMMM01000020">
    <property type="protein sequence ID" value="SCQ18687.1"/>
    <property type="molecule type" value="Genomic_DNA"/>
</dbReference>
<keyword evidence="4" id="KW-0121">Carboxypeptidase</keyword>
<comment type="pathway">
    <text evidence="1">Cell wall biogenesis; peptidoglycan biosynthesis.</text>
</comment>
<evidence type="ECO:0000256" key="2">
    <source>
        <dbReference type="ARBA" id="ARBA00007090"/>
    </source>
</evidence>
<evidence type="ECO:0000256" key="4">
    <source>
        <dbReference type="ARBA" id="ARBA00022645"/>
    </source>
</evidence>
<dbReference type="InterPro" id="IPR001264">
    <property type="entry name" value="Glyco_trans_51"/>
</dbReference>
<dbReference type="GO" id="GO:0009252">
    <property type="term" value="P:peptidoglycan biosynthetic process"/>
    <property type="evidence" value="ECO:0007669"/>
    <property type="project" value="InterPro"/>
</dbReference>
<dbReference type="OrthoDB" id="9766909at2"/>
<protein>
    <recommendedName>
        <fullName evidence="10">peptidoglycan glycosyltransferase</fullName>
        <ecNumber evidence="10">2.4.99.28</ecNumber>
    </recommendedName>
</protein>
<dbReference type="SUPFAM" id="SSF53955">
    <property type="entry name" value="Lysozyme-like"/>
    <property type="match status" value="1"/>
</dbReference>
<dbReference type="Pfam" id="PF06832">
    <property type="entry name" value="BiPBP_C"/>
    <property type="match status" value="1"/>
</dbReference>
<accession>A0A1D3UEW9</accession>
<evidence type="ECO:0000259" key="12">
    <source>
        <dbReference type="Pfam" id="PF00905"/>
    </source>
</evidence>
<feature type="domain" description="Penicillin-binding protein transpeptidase" evidence="12">
    <location>
        <begin position="301"/>
        <end position="547"/>
    </location>
</feature>
<dbReference type="InterPro" id="IPR023346">
    <property type="entry name" value="Lysozyme-like_dom_sf"/>
</dbReference>
<dbReference type="Pfam" id="PF00905">
    <property type="entry name" value="Transpeptidase"/>
    <property type="match status" value="1"/>
</dbReference>
<dbReference type="SUPFAM" id="SSF56601">
    <property type="entry name" value="beta-lactamase/transpeptidase-like"/>
    <property type="match status" value="1"/>
</dbReference>
<dbReference type="AlphaFoldDB" id="A0A1D3UEW9"/>
<dbReference type="GO" id="GO:0004180">
    <property type="term" value="F:carboxypeptidase activity"/>
    <property type="evidence" value="ECO:0007669"/>
    <property type="project" value="UniProtKB-KW"/>
</dbReference>
<keyword evidence="8" id="KW-0378">Hydrolase</keyword>
<dbReference type="GO" id="GO:0008658">
    <property type="term" value="F:penicillin binding"/>
    <property type="evidence" value="ECO:0007669"/>
    <property type="project" value="InterPro"/>
</dbReference>
<comment type="similarity">
    <text evidence="2">In the C-terminal section; belongs to the transpeptidase family.</text>
</comment>
<evidence type="ECO:0000256" key="10">
    <source>
        <dbReference type="ARBA" id="ARBA00044770"/>
    </source>
</evidence>
<dbReference type="Gene3D" id="1.10.3810.10">
    <property type="entry name" value="Biosynthetic peptidoglycan transglycosylase-like"/>
    <property type="match status" value="1"/>
</dbReference>
<proteinExistence type="inferred from homology"/>
<evidence type="ECO:0000259" key="14">
    <source>
        <dbReference type="Pfam" id="PF06832"/>
    </source>
</evidence>
<dbReference type="InterPro" id="IPR011815">
    <property type="entry name" value="PBP_1c"/>
</dbReference>
<evidence type="ECO:0000256" key="8">
    <source>
        <dbReference type="ARBA" id="ARBA00022801"/>
    </source>
</evidence>
<feature type="domain" description="Glycosyl transferase family 51" evidence="13">
    <location>
        <begin position="62"/>
        <end position="223"/>
    </location>
</feature>
<dbReference type="GO" id="GO:0030288">
    <property type="term" value="C:outer membrane-bounded periplasmic space"/>
    <property type="evidence" value="ECO:0007669"/>
    <property type="project" value="TreeGrafter"/>
</dbReference>
<dbReference type="GO" id="GO:0006508">
    <property type="term" value="P:proteolysis"/>
    <property type="evidence" value="ECO:0007669"/>
    <property type="project" value="UniProtKB-KW"/>
</dbReference>
<dbReference type="PANTHER" id="PTHR32282">
    <property type="entry name" value="BINDING PROTEIN TRANSPEPTIDASE, PUTATIVE-RELATED"/>
    <property type="match status" value="1"/>
</dbReference>